<keyword evidence="7" id="KW-0520">NAD</keyword>
<dbReference type="InterPro" id="IPR050627">
    <property type="entry name" value="Nitroreductase/BluB"/>
</dbReference>
<dbReference type="Gene3D" id="3.40.109.10">
    <property type="entry name" value="NADH Oxidase"/>
    <property type="match status" value="1"/>
</dbReference>
<dbReference type="AlphaFoldDB" id="K0YLQ3"/>
<dbReference type="PATRIC" id="fig|742818.3.peg.554"/>
<evidence type="ECO:0000313" key="9">
    <source>
        <dbReference type="EMBL" id="EJZ84198.1"/>
    </source>
</evidence>
<evidence type="ECO:0000256" key="1">
    <source>
        <dbReference type="ARBA" id="ARBA00001917"/>
    </source>
</evidence>
<dbReference type="eggNOG" id="COG0778">
    <property type="taxonomic scope" value="Bacteria"/>
</dbReference>
<evidence type="ECO:0000256" key="3">
    <source>
        <dbReference type="ARBA" id="ARBA00022630"/>
    </source>
</evidence>
<dbReference type="InterPro" id="IPR033878">
    <property type="entry name" value="NfsB-like"/>
</dbReference>
<dbReference type="GO" id="GO:0005829">
    <property type="term" value="C:cytosol"/>
    <property type="evidence" value="ECO:0007669"/>
    <property type="project" value="TreeGrafter"/>
</dbReference>
<dbReference type="GO" id="GO:0046256">
    <property type="term" value="P:2,4,6-trinitrotoluene catabolic process"/>
    <property type="evidence" value="ECO:0007669"/>
    <property type="project" value="TreeGrafter"/>
</dbReference>
<keyword evidence="10" id="KW-1185">Reference proteome</keyword>
<evidence type="ECO:0000256" key="7">
    <source>
        <dbReference type="ARBA" id="ARBA00023027"/>
    </source>
</evidence>
<evidence type="ECO:0000313" key="10">
    <source>
        <dbReference type="Proteomes" id="UP000006069"/>
    </source>
</evidence>
<dbReference type="Pfam" id="PF00881">
    <property type="entry name" value="Nitroreductase"/>
    <property type="match status" value="1"/>
</dbReference>
<feature type="domain" description="Nitroreductase" evidence="8">
    <location>
        <begin position="17"/>
        <end position="179"/>
    </location>
</feature>
<dbReference type="RefSeq" id="WP_009138736.1">
    <property type="nucleotide sequence ID" value="NZ_JH815198.1"/>
</dbReference>
<dbReference type="InParanoid" id="K0YLQ3"/>
<proteinExistence type="inferred from homology"/>
<evidence type="ECO:0000256" key="6">
    <source>
        <dbReference type="ARBA" id="ARBA00023002"/>
    </source>
</evidence>
<reference evidence="9 10" key="1">
    <citation type="submission" date="2012-08" db="EMBL/GenBank/DDBJ databases">
        <title>The Genome Sequence of Slackia piriformis YIT 12062.</title>
        <authorList>
            <consortium name="The Broad Institute Genome Sequencing Platform"/>
            <person name="Earl A."/>
            <person name="Ward D."/>
            <person name="Feldgarden M."/>
            <person name="Gevers D."/>
            <person name="Morotomi M."/>
            <person name="Walker B."/>
            <person name="Young S.K."/>
            <person name="Zeng Q."/>
            <person name="Gargeya S."/>
            <person name="Fitzgerald M."/>
            <person name="Haas B."/>
            <person name="Abouelleil A."/>
            <person name="Alvarado L."/>
            <person name="Arachchi H.M."/>
            <person name="Berlin A.M."/>
            <person name="Chapman S.B."/>
            <person name="Goldberg J."/>
            <person name="Griggs A."/>
            <person name="Gujja S."/>
            <person name="Hansen M."/>
            <person name="Howarth C."/>
            <person name="Imamovic A."/>
            <person name="Larimer J."/>
            <person name="McCowen C."/>
            <person name="Montmayeur A."/>
            <person name="Murphy C."/>
            <person name="Neiman D."/>
            <person name="Pearson M."/>
            <person name="Priest M."/>
            <person name="Roberts A."/>
            <person name="Saif S."/>
            <person name="Shea T."/>
            <person name="Sisk P."/>
            <person name="Sykes S."/>
            <person name="Wortman J."/>
            <person name="Nusbaum C."/>
            <person name="Birren B."/>
        </authorList>
    </citation>
    <scope>NUCLEOTIDE SEQUENCE [LARGE SCALE GENOMIC DNA]</scope>
    <source>
        <strain evidence="9 10">YIT 12062</strain>
    </source>
</reference>
<keyword evidence="5" id="KW-0521">NADP</keyword>
<evidence type="ECO:0000256" key="2">
    <source>
        <dbReference type="ARBA" id="ARBA00007118"/>
    </source>
</evidence>
<dbReference type="PANTHER" id="PTHR23026:SF125">
    <property type="entry name" value="OXYGEN-INSENSITIVE NAD(P)H NITROREDUCTASE"/>
    <property type="match status" value="1"/>
</dbReference>
<name>K0YLQ3_9ACTN</name>
<gene>
    <name evidence="9" type="ORF">HMPREF9451_00507</name>
</gene>
<dbReference type="HOGENOM" id="CLU_070764_4_1_11"/>
<dbReference type="GO" id="GO:0046857">
    <property type="term" value="F:oxidoreductase activity, acting on other nitrogenous compounds as donors, with NAD or NADP as acceptor"/>
    <property type="evidence" value="ECO:0007669"/>
    <property type="project" value="TreeGrafter"/>
</dbReference>
<keyword evidence="6" id="KW-0560">Oxidoreductase</keyword>
<keyword evidence="3" id="KW-0285">Flavoprotein</keyword>
<accession>K0YLQ3</accession>
<organism evidence="9 10">
    <name type="scientific">Slackia piriformis YIT 12062</name>
    <dbReference type="NCBI Taxonomy" id="742818"/>
    <lineage>
        <taxon>Bacteria</taxon>
        <taxon>Bacillati</taxon>
        <taxon>Actinomycetota</taxon>
        <taxon>Coriobacteriia</taxon>
        <taxon>Eggerthellales</taxon>
        <taxon>Eggerthellaceae</taxon>
        <taxon>Slackia</taxon>
    </lineage>
</organism>
<keyword evidence="4" id="KW-0288">FMN</keyword>
<dbReference type="EMBL" id="ADMD01000002">
    <property type="protein sequence ID" value="EJZ84198.1"/>
    <property type="molecule type" value="Genomic_DNA"/>
</dbReference>
<dbReference type="InterPro" id="IPR029479">
    <property type="entry name" value="Nitroreductase"/>
</dbReference>
<evidence type="ECO:0000256" key="5">
    <source>
        <dbReference type="ARBA" id="ARBA00022857"/>
    </source>
</evidence>
<evidence type="ECO:0000259" key="8">
    <source>
        <dbReference type="Pfam" id="PF00881"/>
    </source>
</evidence>
<dbReference type="PANTHER" id="PTHR23026">
    <property type="entry name" value="NADPH NITROREDUCTASE"/>
    <property type="match status" value="1"/>
</dbReference>
<sequence length="223" mass="25291">MLPTKPINAMIEDVFATRFTCKRYDPDRTVSDEDLNTILEAGRLSPSSFGLEPWKFLVIPRESALTDKLREIAWGMKRNAPYSIVILARKHMEASSPHVAHMMTDVQGASPEDFEQRKDMFANFQANDLGVASDPRLMFEWSCRQAYIALANMLTTSALLHVDSTPVEGLNYEKVNKFLADEGLMDPEEFGVAVMLQVGYHDPTHIMHPKTRQKAEDVVEFLK</sequence>
<comment type="similarity">
    <text evidence="2">Belongs to the nitroreductase family.</text>
</comment>
<dbReference type="Proteomes" id="UP000006069">
    <property type="component" value="Unassembled WGS sequence"/>
</dbReference>
<dbReference type="InterPro" id="IPR000415">
    <property type="entry name" value="Nitroreductase-like"/>
</dbReference>
<evidence type="ECO:0000256" key="4">
    <source>
        <dbReference type="ARBA" id="ARBA00022643"/>
    </source>
</evidence>
<dbReference type="SUPFAM" id="SSF55469">
    <property type="entry name" value="FMN-dependent nitroreductase-like"/>
    <property type="match status" value="1"/>
</dbReference>
<comment type="caution">
    <text evidence="9">The sequence shown here is derived from an EMBL/GenBank/DDBJ whole genome shotgun (WGS) entry which is preliminary data.</text>
</comment>
<dbReference type="CDD" id="cd02149">
    <property type="entry name" value="NfsB-like"/>
    <property type="match status" value="1"/>
</dbReference>
<protein>
    <recommendedName>
        <fullName evidence="8">Nitroreductase domain-containing protein</fullName>
    </recommendedName>
</protein>
<comment type="cofactor">
    <cofactor evidence="1">
        <name>FMN</name>
        <dbReference type="ChEBI" id="CHEBI:58210"/>
    </cofactor>
</comment>